<keyword evidence="3" id="KW-0378">Hydrolase</keyword>
<evidence type="ECO:0000256" key="2">
    <source>
        <dbReference type="ARBA" id="ARBA00022670"/>
    </source>
</evidence>
<keyword evidence="7" id="KW-1185">Reference proteome</keyword>
<dbReference type="PATRIC" id="fig|874156.12.peg.1021"/>
<reference evidence="6 7" key="1">
    <citation type="submission" date="2015-04" db="EMBL/GenBank/DDBJ databases">
        <title>The draft genome sequence of Erythrobacter marinus HWDM-33.</title>
        <authorList>
            <person name="Zhuang L."/>
            <person name="Liu Y."/>
            <person name="Shao Z."/>
        </authorList>
    </citation>
    <scope>NUCLEOTIDE SEQUENCE [LARGE SCALE GENOMIC DNA]</scope>
    <source>
        <strain evidence="6 7">HWDM-33</strain>
    </source>
</reference>
<evidence type="ECO:0000259" key="5">
    <source>
        <dbReference type="PROSITE" id="PS51935"/>
    </source>
</evidence>
<keyword evidence="2" id="KW-0645">Protease</keyword>
<dbReference type="Pfam" id="PF00877">
    <property type="entry name" value="NLPC_P60"/>
    <property type="match status" value="1"/>
</dbReference>
<evidence type="ECO:0000313" key="6">
    <source>
        <dbReference type="EMBL" id="KLI64852.1"/>
    </source>
</evidence>
<comment type="caution">
    <text evidence="6">The sequence shown here is derived from an EMBL/GenBank/DDBJ whole genome shotgun (WGS) entry which is preliminary data.</text>
</comment>
<evidence type="ECO:0000256" key="1">
    <source>
        <dbReference type="ARBA" id="ARBA00007074"/>
    </source>
</evidence>
<evidence type="ECO:0000256" key="4">
    <source>
        <dbReference type="ARBA" id="ARBA00022807"/>
    </source>
</evidence>
<feature type="domain" description="NlpC/P60" evidence="5">
    <location>
        <begin position="2"/>
        <end position="134"/>
    </location>
</feature>
<evidence type="ECO:0000313" key="7">
    <source>
        <dbReference type="Proteomes" id="UP000053455"/>
    </source>
</evidence>
<dbReference type="STRING" id="874156.GCA_001021555_00291"/>
<dbReference type="InterPro" id="IPR000064">
    <property type="entry name" value="NLP_P60_dom"/>
</dbReference>
<dbReference type="Gene3D" id="3.90.1720.10">
    <property type="entry name" value="endopeptidase domain like (from Nostoc punctiforme)"/>
    <property type="match status" value="1"/>
</dbReference>
<comment type="similarity">
    <text evidence="1">Belongs to the peptidase C40 family.</text>
</comment>
<dbReference type="OrthoDB" id="8481272at2"/>
<dbReference type="EMBL" id="LBHU01000001">
    <property type="protein sequence ID" value="KLI64852.1"/>
    <property type="molecule type" value="Genomic_DNA"/>
</dbReference>
<proteinExistence type="inferred from homology"/>
<dbReference type="Proteomes" id="UP000053455">
    <property type="component" value="Unassembled WGS sequence"/>
</dbReference>
<evidence type="ECO:0000256" key="3">
    <source>
        <dbReference type="ARBA" id="ARBA00022801"/>
    </source>
</evidence>
<dbReference type="PROSITE" id="PS51935">
    <property type="entry name" value="NLPC_P60"/>
    <property type="match status" value="1"/>
</dbReference>
<gene>
    <name evidence="6" type="ORF">AAV99_04925</name>
</gene>
<dbReference type="InterPro" id="IPR038765">
    <property type="entry name" value="Papain-like_cys_pep_sf"/>
</dbReference>
<sequence length="134" mass="14352">MTRESHELAIAARALVGCRFRLRGRNPVTGIDCVGLVICALAAIGRTPPRTPHYTLRNIEAGPLLELVPKAGFRKTCGGLETGDLVILKPSPGQYHLAIAETGARLIHAHAGLGRVVVTPAPAPLLNAEHWRLF</sequence>
<protein>
    <recommendedName>
        <fullName evidence="5">NlpC/P60 domain-containing protein</fullName>
    </recommendedName>
</protein>
<dbReference type="GO" id="GO:0006508">
    <property type="term" value="P:proteolysis"/>
    <property type="evidence" value="ECO:0007669"/>
    <property type="project" value="UniProtKB-KW"/>
</dbReference>
<accession>A0A0H0XSF6</accession>
<organism evidence="6 7">
    <name type="scientific">Aurantiacibacter marinus</name>
    <dbReference type="NCBI Taxonomy" id="874156"/>
    <lineage>
        <taxon>Bacteria</taxon>
        <taxon>Pseudomonadati</taxon>
        <taxon>Pseudomonadota</taxon>
        <taxon>Alphaproteobacteria</taxon>
        <taxon>Sphingomonadales</taxon>
        <taxon>Erythrobacteraceae</taxon>
        <taxon>Aurantiacibacter</taxon>
    </lineage>
</organism>
<dbReference type="GO" id="GO:0008234">
    <property type="term" value="F:cysteine-type peptidase activity"/>
    <property type="evidence" value="ECO:0007669"/>
    <property type="project" value="UniProtKB-KW"/>
</dbReference>
<dbReference type="SUPFAM" id="SSF54001">
    <property type="entry name" value="Cysteine proteinases"/>
    <property type="match status" value="1"/>
</dbReference>
<dbReference type="AlphaFoldDB" id="A0A0H0XSF6"/>
<dbReference type="RefSeq" id="WP_047092721.1">
    <property type="nucleotide sequence ID" value="NZ_LBHU01000001.1"/>
</dbReference>
<keyword evidence="4" id="KW-0788">Thiol protease</keyword>
<name>A0A0H0XSF6_9SPHN</name>